<evidence type="ECO:0000313" key="2">
    <source>
        <dbReference type="Proteomes" id="UP000431901"/>
    </source>
</evidence>
<sequence length="107" mass="12064">MPNRPHRTTLDLQEARNRNRIARETLAHLSDAMPRLTTVWLRLDHALTNASLLIAEAGELRRDSANLAAAARATLHAHHDAEPDPLYYLRDELRAQGFLPPDGWGRA</sequence>
<proteinExistence type="predicted"/>
<dbReference type="AlphaFoldDB" id="A0A6I4WMP5"/>
<dbReference type="EMBL" id="WUTW01000011">
    <property type="protein sequence ID" value="MXQ68204.1"/>
    <property type="molecule type" value="Genomic_DNA"/>
</dbReference>
<protein>
    <submittedName>
        <fullName evidence="1">Uncharacterized protein</fullName>
    </submittedName>
</protein>
<name>A0A6I4WMP5_9ACTN</name>
<evidence type="ECO:0000313" key="1">
    <source>
        <dbReference type="EMBL" id="MXQ68204.1"/>
    </source>
</evidence>
<organism evidence="1 2">
    <name type="scientific">Actinomadura rayongensis</name>
    <dbReference type="NCBI Taxonomy" id="1429076"/>
    <lineage>
        <taxon>Bacteria</taxon>
        <taxon>Bacillati</taxon>
        <taxon>Actinomycetota</taxon>
        <taxon>Actinomycetes</taxon>
        <taxon>Streptosporangiales</taxon>
        <taxon>Thermomonosporaceae</taxon>
        <taxon>Actinomadura</taxon>
    </lineage>
</organism>
<keyword evidence="2" id="KW-1185">Reference proteome</keyword>
<comment type="caution">
    <text evidence="1">The sequence shown here is derived from an EMBL/GenBank/DDBJ whole genome shotgun (WGS) entry which is preliminary data.</text>
</comment>
<dbReference type="OrthoDB" id="3476559at2"/>
<dbReference type="RefSeq" id="WP_161106391.1">
    <property type="nucleotide sequence ID" value="NZ_JBHLYI010000014.1"/>
</dbReference>
<accession>A0A6I4WMP5</accession>
<dbReference type="Proteomes" id="UP000431901">
    <property type="component" value="Unassembled WGS sequence"/>
</dbReference>
<reference evidence="1 2" key="1">
    <citation type="submission" date="2019-12" db="EMBL/GenBank/DDBJ databases">
        <title>Nocardia macrotermitis sp. nov. and Nocardia aurantia sp. nov., isolated from the gut of the fungus growing-termite Macrotermes natalensis.</title>
        <authorList>
            <person name="Christine B."/>
            <person name="Rene B."/>
        </authorList>
    </citation>
    <scope>NUCLEOTIDE SEQUENCE [LARGE SCALE GENOMIC DNA]</scope>
    <source>
        <strain evidence="1 2">DSM 102126</strain>
    </source>
</reference>
<gene>
    <name evidence="1" type="ORF">GQ466_29730</name>
</gene>